<sequence>MFLIEENKKNKNVNNNYVQEDQFGESDPEDYAYLTDIIGCVLIDEPTNKINCIICNHKYSSLKNQEIKKHLSTKHSYLWNELERRKKEFLKIEFSEFHNDPLGKEYSIYLEEKDDEFYYILLNEYLIYSKKDNNKPKEKYSEEKNNKIHNKVKRKNIKKNYYQDRSNINNNNNHIYICENVELIMKNNIQIISKKIVINSL</sequence>
<accession>A0ACA9JV12</accession>
<proteinExistence type="predicted"/>
<evidence type="ECO:0000313" key="2">
    <source>
        <dbReference type="Proteomes" id="UP000789860"/>
    </source>
</evidence>
<reference evidence="1" key="1">
    <citation type="submission" date="2021-06" db="EMBL/GenBank/DDBJ databases">
        <authorList>
            <person name="Kallberg Y."/>
            <person name="Tangrot J."/>
            <person name="Rosling A."/>
        </authorList>
    </citation>
    <scope>NUCLEOTIDE SEQUENCE</scope>
    <source>
        <strain evidence="1">AU212A</strain>
    </source>
</reference>
<gene>
    <name evidence="1" type="ORF">SCALOS_LOCUS385</name>
</gene>
<comment type="caution">
    <text evidence="1">The sequence shown here is derived from an EMBL/GenBank/DDBJ whole genome shotgun (WGS) entry which is preliminary data.</text>
</comment>
<protein>
    <submittedName>
        <fullName evidence="1">8300_t:CDS:1</fullName>
    </submittedName>
</protein>
<keyword evidence="2" id="KW-1185">Reference proteome</keyword>
<organism evidence="1 2">
    <name type="scientific">Scutellospora calospora</name>
    <dbReference type="NCBI Taxonomy" id="85575"/>
    <lineage>
        <taxon>Eukaryota</taxon>
        <taxon>Fungi</taxon>
        <taxon>Fungi incertae sedis</taxon>
        <taxon>Mucoromycota</taxon>
        <taxon>Glomeromycotina</taxon>
        <taxon>Glomeromycetes</taxon>
        <taxon>Diversisporales</taxon>
        <taxon>Gigasporaceae</taxon>
        <taxon>Scutellospora</taxon>
    </lineage>
</organism>
<dbReference type="EMBL" id="CAJVPM010000185">
    <property type="protein sequence ID" value="CAG8437683.1"/>
    <property type="molecule type" value="Genomic_DNA"/>
</dbReference>
<dbReference type="Proteomes" id="UP000789860">
    <property type="component" value="Unassembled WGS sequence"/>
</dbReference>
<name>A0ACA9JV12_9GLOM</name>
<evidence type="ECO:0000313" key="1">
    <source>
        <dbReference type="EMBL" id="CAG8437683.1"/>
    </source>
</evidence>